<protein>
    <submittedName>
        <fullName evidence="2">Uncharacterized protein</fullName>
    </submittedName>
</protein>
<evidence type="ECO:0000313" key="2">
    <source>
        <dbReference type="EMBL" id="RRT57573.1"/>
    </source>
</evidence>
<sequence>MACSGRCASNTEQRLPYWNIFTPSAALKSNPTADTTAASPRTSAASPRPLPFGFLPNSFNKAQRTYSLCSIIVAKTNCYLSFGDDLKLSGDVLKLPYSFPFPRVLVSFAVTVTDFC</sequence>
<dbReference type="EMBL" id="AMZH03009100">
    <property type="protein sequence ID" value="RRT57573.1"/>
    <property type="molecule type" value="Genomic_DNA"/>
</dbReference>
<gene>
    <name evidence="2" type="ORF">B296_00004678</name>
</gene>
<dbReference type="Proteomes" id="UP000287651">
    <property type="component" value="Unassembled WGS sequence"/>
</dbReference>
<feature type="compositionally biased region" description="Low complexity" evidence="1">
    <location>
        <begin position="31"/>
        <end position="46"/>
    </location>
</feature>
<reference evidence="2 3" key="1">
    <citation type="journal article" date="2014" name="Agronomy (Basel)">
        <title>A Draft Genome Sequence for Ensete ventricosum, the Drought-Tolerant Tree Against Hunger.</title>
        <authorList>
            <person name="Harrison J."/>
            <person name="Moore K.A."/>
            <person name="Paszkiewicz K."/>
            <person name="Jones T."/>
            <person name="Grant M."/>
            <person name="Ambacheew D."/>
            <person name="Muzemil S."/>
            <person name="Studholme D.J."/>
        </authorList>
    </citation>
    <scope>NUCLEOTIDE SEQUENCE [LARGE SCALE GENOMIC DNA]</scope>
</reference>
<comment type="caution">
    <text evidence="2">The sequence shown here is derived from an EMBL/GenBank/DDBJ whole genome shotgun (WGS) entry which is preliminary data.</text>
</comment>
<organism evidence="2 3">
    <name type="scientific">Ensete ventricosum</name>
    <name type="common">Abyssinian banana</name>
    <name type="synonym">Musa ensete</name>
    <dbReference type="NCBI Taxonomy" id="4639"/>
    <lineage>
        <taxon>Eukaryota</taxon>
        <taxon>Viridiplantae</taxon>
        <taxon>Streptophyta</taxon>
        <taxon>Embryophyta</taxon>
        <taxon>Tracheophyta</taxon>
        <taxon>Spermatophyta</taxon>
        <taxon>Magnoliopsida</taxon>
        <taxon>Liliopsida</taxon>
        <taxon>Zingiberales</taxon>
        <taxon>Musaceae</taxon>
        <taxon>Ensete</taxon>
    </lineage>
</organism>
<evidence type="ECO:0000256" key="1">
    <source>
        <dbReference type="SAM" id="MobiDB-lite"/>
    </source>
</evidence>
<name>A0A426Z0S8_ENSVE</name>
<dbReference type="AlphaFoldDB" id="A0A426Z0S8"/>
<accession>A0A426Z0S8</accession>
<proteinExistence type="predicted"/>
<evidence type="ECO:0000313" key="3">
    <source>
        <dbReference type="Proteomes" id="UP000287651"/>
    </source>
</evidence>
<feature type="region of interest" description="Disordered" evidence="1">
    <location>
        <begin position="27"/>
        <end position="46"/>
    </location>
</feature>